<dbReference type="RefSeq" id="XP_052111658.1">
    <property type="nucleotide sequence ID" value="XM_052255698.1"/>
</dbReference>
<comment type="subcellular location">
    <subcellularLocation>
        <location evidence="1">Nucleus</location>
    </subcellularLocation>
</comment>
<dbReference type="InterPro" id="IPR005333">
    <property type="entry name" value="Transcription_factor_TCP"/>
</dbReference>
<evidence type="ECO:0000256" key="3">
    <source>
        <dbReference type="ARBA" id="ARBA00023125"/>
    </source>
</evidence>
<protein>
    <submittedName>
        <fullName evidence="8">Transcription factor TCP5-like</fullName>
    </submittedName>
</protein>
<evidence type="ECO:0000259" key="6">
    <source>
        <dbReference type="PROSITE" id="PS51369"/>
    </source>
</evidence>
<dbReference type="GO" id="GO:0003700">
    <property type="term" value="F:DNA-binding transcription factor activity"/>
    <property type="evidence" value="ECO:0007669"/>
    <property type="project" value="InterPro"/>
</dbReference>
<keyword evidence="2" id="KW-0805">Transcription regulation</keyword>
<dbReference type="Proteomes" id="UP000515211">
    <property type="component" value="Chromosome 10"/>
</dbReference>
<evidence type="ECO:0000256" key="1">
    <source>
        <dbReference type="ARBA" id="ARBA00004123"/>
    </source>
</evidence>
<evidence type="ECO:0000256" key="4">
    <source>
        <dbReference type="ARBA" id="ARBA00023163"/>
    </source>
</evidence>
<evidence type="ECO:0000256" key="2">
    <source>
        <dbReference type="ARBA" id="ARBA00023015"/>
    </source>
</evidence>
<dbReference type="PANTHER" id="PTHR31072:SF275">
    <property type="entry name" value="TRANSCRIPTION FACTOR TCP FAMILY-RELATED"/>
    <property type="match status" value="1"/>
</dbReference>
<accession>A0A9C6TMZ2</accession>
<dbReference type="AlphaFoldDB" id="A0A9C6TMZ2"/>
<keyword evidence="7" id="KW-1185">Reference proteome</keyword>
<dbReference type="InterPro" id="IPR017887">
    <property type="entry name" value="TF_TCP_subgr"/>
</dbReference>
<dbReference type="GeneID" id="107470915"/>
<proteinExistence type="predicted"/>
<evidence type="ECO:0000313" key="8">
    <source>
        <dbReference type="RefSeq" id="XP_052111658.1"/>
    </source>
</evidence>
<dbReference type="KEGG" id="adu:107470915"/>
<reference evidence="7" key="1">
    <citation type="journal article" date="2016" name="Nat. Genet.">
        <title>The genome sequences of Arachis duranensis and Arachis ipaensis, the diploid ancestors of cultivated peanut.</title>
        <authorList>
            <person name="Bertioli D.J."/>
            <person name="Cannon S.B."/>
            <person name="Froenicke L."/>
            <person name="Huang G."/>
            <person name="Farmer A.D."/>
            <person name="Cannon E.K."/>
            <person name="Liu X."/>
            <person name="Gao D."/>
            <person name="Clevenger J."/>
            <person name="Dash S."/>
            <person name="Ren L."/>
            <person name="Moretzsohn M.C."/>
            <person name="Shirasawa K."/>
            <person name="Huang W."/>
            <person name="Vidigal B."/>
            <person name="Abernathy B."/>
            <person name="Chu Y."/>
            <person name="Niederhuth C.E."/>
            <person name="Umale P."/>
            <person name="Araujo A.C."/>
            <person name="Kozik A."/>
            <person name="Kim K.D."/>
            <person name="Burow M.D."/>
            <person name="Varshney R.K."/>
            <person name="Wang X."/>
            <person name="Zhang X."/>
            <person name="Barkley N."/>
            <person name="Guimaraes P.M."/>
            <person name="Isobe S."/>
            <person name="Guo B."/>
            <person name="Liao B."/>
            <person name="Stalker H.T."/>
            <person name="Schmitz R.J."/>
            <person name="Scheffler B.E."/>
            <person name="Leal-Bertioli S.C."/>
            <person name="Xun X."/>
            <person name="Jackson S.A."/>
            <person name="Michelmore R."/>
            <person name="Ozias-Akins P."/>
        </authorList>
    </citation>
    <scope>NUCLEOTIDE SEQUENCE [LARGE SCALE GENOMIC DNA]</scope>
    <source>
        <strain evidence="7">cv. V14167</strain>
    </source>
</reference>
<evidence type="ECO:0000313" key="7">
    <source>
        <dbReference type="Proteomes" id="UP000515211"/>
    </source>
</evidence>
<evidence type="ECO:0000256" key="5">
    <source>
        <dbReference type="ARBA" id="ARBA00023242"/>
    </source>
</evidence>
<dbReference type="Pfam" id="PF03634">
    <property type="entry name" value="TCP"/>
    <property type="match status" value="1"/>
</dbReference>
<dbReference type="PROSITE" id="PS51369">
    <property type="entry name" value="TCP"/>
    <property type="match status" value="1"/>
</dbReference>
<keyword evidence="3" id="KW-0238">DNA-binding</keyword>
<feature type="domain" description="TCP" evidence="6">
    <location>
        <begin position="59"/>
        <end position="117"/>
    </location>
</feature>
<keyword evidence="4" id="KW-0804">Transcription</keyword>
<keyword evidence="5" id="KW-0539">Nucleus</keyword>
<gene>
    <name evidence="8" type="primary">LOC107470915</name>
</gene>
<organism evidence="7 8">
    <name type="scientific">Arachis duranensis</name>
    <name type="common">Wild peanut</name>
    <dbReference type="NCBI Taxonomy" id="130453"/>
    <lineage>
        <taxon>Eukaryota</taxon>
        <taxon>Viridiplantae</taxon>
        <taxon>Streptophyta</taxon>
        <taxon>Embryophyta</taxon>
        <taxon>Tracheophyta</taxon>
        <taxon>Spermatophyta</taxon>
        <taxon>Magnoliopsida</taxon>
        <taxon>eudicotyledons</taxon>
        <taxon>Gunneridae</taxon>
        <taxon>Pentapetalae</taxon>
        <taxon>rosids</taxon>
        <taxon>fabids</taxon>
        <taxon>Fabales</taxon>
        <taxon>Fabaceae</taxon>
        <taxon>Papilionoideae</taxon>
        <taxon>50 kb inversion clade</taxon>
        <taxon>dalbergioids sensu lato</taxon>
        <taxon>Dalbergieae</taxon>
        <taxon>Pterocarpus clade</taxon>
        <taxon>Arachis</taxon>
    </lineage>
</organism>
<dbReference type="GO" id="GO:0005634">
    <property type="term" value="C:nucleus"/>
    <property type="evidence" value="ECO:0007669"/>
    <property type="project" value="UniProtKB-SubCell"/>
</dbReference>
<dbReference type="PANTHER" id="PTHR31072">
    <property type="entry name" value="TRANSCRIPTION FACTOR TCP4-RELATED"/>
    <property type="match status" value="1"/>
</dbReference>
<reference evidence="8" key="2">
    <citation type="submission" date="2025-08" db="UniProtKB">
        <authorList>
            <consortium name="RefSeq"/>
        </authorList>
    </citation>
    <scope>IDENTIFICATION</scope>
    <source>
        <tissue evidence="8">Whole plant</tissue>
    </source>
</reference>
<name>A0A9C6TMZ2_ARADU</name>
<dbReference type="GO" id="GO:0043565">
    <property type="term" value="F:sequence-specific DNA binding"/>
    <property type="evidence" value="ECO:0007669"/>
    <property type="project" value="TreeGrafter"/>
</dbReference>
<sequence>MMMERKEEGMIIEENKKKSNENDKFTLKGSAAAAASSSTRQWSAFRNPRIVRVSRSFGGKDRHSKVCTIRGLRDRRIRLSVPTAIQLYDLQDKLGLSQPSKVIDWLLDATKLDIDKLPPLHFPQPCFQPPQTLFPHLLHDPSSFWKPRFWDFDSSASSSSSSRFLKGKDLMTTMPSDNNNNKAKWIFKPNNADHENQEFGGGYTTQRLFPMETTTNNNNPFQSLFFNNNSTPEASNLGSHGLLFPSSSYFHTLCTICNNPIISSRR</sequence>